<comment type="subunit">
    <text evidence="3">Homodimer.</text>
</comment>
<dbReference type="InterPro" id="IPR038078">
    <property type="entry name" value="PhoU-like_sf"/>
</dbReference>
<dbReference type="GO" id="GO:0030643">
    <property type="term" value="P:intracellular phosphate ion homeostasis"/>
    <property type="evidence" value="ECO:0007669"/>
    <property type="project" value="InterPro"/>
</dbReference>
<organism evidence="8 9">
    <name type="scientific">Streptomyces tuirus</name>
    <dbReference type="NCBI Taxonomy" id="68278"/>
    <lineage>
        <taxon>Bacteria</taxon>
        <taxon>Bacillati</taxon>
        <taxon>Actinomycetota</taxon>
        <taxon>Actinomycetes</taxon>
        <taxon>Kitasatosporales</taxon>
        <taxon>Streptomycetaceae</taxon>
        <taxon>Streptomyces</taxon>
    </lineage>
</organism>
<evidence type="ECO:0000256" key="1">
    <source>
        <dbReference type="ARBA" id="ARBA00004496"/>
    </source>
</evidence>
<dbReference type="PANTHER" id="PTHR42930">
    <property type="entry name" value="PHOSPHATE-SPECIFIC TRANSPORT SYSTEM ACCESSORY PROTEIN PHOU"/>
    <property type="match status" value="1"/>
</dbReference>
<sequence>MGPGTFGGPRPDEPPTQTYERESLMRDAYHEELDSISDSLVEMARLVGSAIGRATTAMLDSDLKLAEAVIEGDQKVDELQHDLEARAIALLARQQPVATDLRIVVTSLRMSADLERSGDLAQHVAKLARLRYPDRAVPSDLHATILEMGQLAQRLMAKAAEVIITKDVDLALQLEQDDDEMDLLHRTLFQHLMDDRWKHGIETAVDVTLLGRYYERFADHAVSVAKRVVYLVTGEHADELQTDAQPEIQAVTGAESA</sequence>
<dbReference type="InterPro" id="IPR026022">
    <property type="entry name" value="PhoU_dom"/>
</dbReference>
<evidence type="ECO:0000256" key="2">
    <source>
        <dbReference type="ARBA" id="ARBA00008107"/>
    </source>
</evidence>
<accession>A0A7G1NI41</accession>
<dbReference type="EMBL" id="AP023439">
    <property type="protein sequence ID" value="BCL21314.1"/>
    <property type="molecule type" value="Genomic_DNA"/>
</dbReference>
<dbReference type="AlphaFoldDB" id="A0A7G1NI41"/>
<reference evidence="8 9" key="1">
    <citation type="journal article" date="2014" name="Int. J. Syst. Evol. Microbiol.">
        <title>Complete genome sequence of Corynebacterium casei LMG S-19264T (=DSM 44701T), isolated from a smear-ripened cheese.</title>
        <authorList>
            <consortium name="US DOE Joint Genome Institute (JGI-PGF)"/>
            <person name="Walter F."/>
            <person name="Albersmeier A."/>
            <person name="Kalinowski J."/>
            <person name="Ruckert C."/>
        </authorList>
    </citation>
    <scope>NUCLEOTIDE SEQUENCE [LARGE SCALE GENOMIC DNA]</scope>
    <source>
        <strain evidence="8 9">JCM 4255</strain>
    </source>
</reference>
<evidence type="ECO:0000256" key="6">
    <source>
        <dbReference type="ARBA" id="ARBA00022592"/>
    </source>
</evidence>
<dbReference type="GO" id="GO:0005737">
    <property type="term" value="C:cytoplasm"/>
    <property type="evidence" value="ECO:0007669"/>
    <property type="project" value="UniProtKB-SubCell"/>
</dbReference>
<keyword evidence="6" id="KW-0592">Phosphate transport</keyword>
<dbReference type="KEGG" id="stui:GCM10017668_31570"/>
<evidence type="ECO:0000256" key="4">
    <source>
        <dbReference type="ARBA" id="ARBA00022448"/>
    </source>
</evidence>
<evidence type="ECO:0000256" key="3">
    <source>
        <dbReference type="ARBA" id="ARBA00011738"/>
    </source>
</evidence>
<dbReference type="PIRSF" id="PIRSF003107">
    <property type="entry name" value="PhoU"/>
    <property type="match status" value="1"/>
</dbReference>
<dbReference type="Gene3D" id="1.20.58.220">
    <property type="entry name" value="Phosphate transport system protein phou homolog 2, domain 2"/>
    <property type="match status" value="1"/>
</dbReference>
<dbReference type="FunFam" id="1.20.58.220:FF:000004">
    <property type="entry name" value="Phosphate-specific transport system accessory protein PhoU"/>
    <property type="match status" value="1"/>
</dbReference>
<feature type="domain" description="PhoU" evidence="7">
    <location>
        <begin position="145"/>
        <end position="228"/>
    </location>
</feature>
<dbReference type="NCBIfam" id="TIGR02135">
    <property type="entry name" value="phoU_full"/>
    <property type="match status" value="1"/>
</dbReference>
<dbReference type="SUPFAM" id="SSF109755">
    <property type="entry name" value="PhoU-like"/>
    <property type="match status" value="1"/>
</dbReference>
<dbReference type="GO" id="GO:0006817">
    <property type="term" value="P:phosphate ion transport"/>
    <property type="evidence" value="ECO:0007669"/>
    <property type="project" value="UniProtKB-KW"/>
</dbReference>
<keyword evidence="5" id="KW-0963">Cytoplasm</keyword>
<comment type="similarity">
    <text evidence="2">Belongs to the PhoU family.</text>
</comment>
<evidence type="ECO:0000256" key="5">
    <source>
        <dbReference type="ARBA" id="ARBA00022490"/>
    </source>
</evidence>
<feature type="domain" description="PhoU" evidence="7">
    <location>
        <begin position="40"/>
        <end position="127"/>
    </location>
</feature>
<keyword evidence="4" id="KW-0813">Transport</keyword>
<evidence type="ECO:0000313" key="9">
    <source>
        <dbReference type="Proteomes" id="UP000516373"/>
    </source>
</evidence>
<dbReference type="Pfam" id="PF01895">
    <property type="entry name" value="PhoU"/>
    <property type="match status" value="2"/>
</dbReference>
<evidence type="ECO:0000259" key="7">
    <source>
        <dbReference type="Pfam" id="PF01895"/>
    </source>
</evidence>
<proteinExistence type="inferred from homology"/>
<gene>
    <name evidence="8" type="ORF">GCM10017668_31570</name>
</gene>
<dbReference type="InterPro" id="IPR028366">
    <property type="entry name" value="PhoU"/>
</dbReference>
<evidence type="ECO:0000313" key="8">
    <source>
        <dbReference type="EMBL" id="BCL21314.1"/>
    </source>
</evidence>
<dbReference type="Proteomes" id="UP000516373">
    <property type="component" value="Chromosome"/>
</dbReference>
<dbReference type="PANTHER" id="PTHR42930:SF3">
    <property type="entry name" value="PHOSPHATE-SPECIFIC TRANSPORT SYSTEM ACCESSORY PROTEIN PHOU"/>
    <property type="match status" value="1"/>
</dbReference>
<name>A0A7G1NI41_9ACTN</name>
<comment type="subcellular location">
    <subcellularLocation>
        <location evidence="1">Cytoplasm</location>
    </subcellularLocation>
</comment>
<dbReference type="GO" id="GO:0045936">
    <property type="term" value="P:negative regulation of phosphate metabolic process"/>
    <property type="evidence" value="ECO:0007669"/>
    <property type="project" value="InterPro"/>
</dbReference>
<protein>
    <submittedName>
        <fullName evidence="8">Phosphate transport system regulatory protein PhoU</fullName>
    </submittedName>
</protein>